<dbReference type="Gene3D" id="3.90.25.10">
    <property type="entry name" value="UDP-galactose 4-epimerase, domain 1"/>
    <property type="match status" value="1"/>
</dbReference>
<dbReference type="Gene3D" id="3.40.50.720">
    <property type="entry name" value="NAD(P)-binding Rossmann-like Domain"/>
    <property type="match status" value="1"/>
</dbReference>
<dbReference type="PANTHER" id="PTHR42748">
    <property type="entry name" value="NITROGEN METABOLITE REPRESSION PROTEIN NMRA FAMILY MEMBER"/>
    <property type="match status" value="1"/>
</dbReference>
<dbReference type="InterPro" id="IPR008030">
    <property type="entry name" value="NmrA-like"/>
</dbReference>
<dbReference type="OrthoDB" id="300709at2759"/>
<dbReference type="SUPFAM" id="SSF51735">
    <property type="entry name" value="NAD(P)-binding Rossmann-fold domains"/>
    <property type="match status" value="1"/>
</dbReference>
<proteinExistence type="inferred from homology"/>
<evidence type="ECO:0000259" key="3">
    <source>
        <dbReference type="Pfam" id="PF05368"/>
    </source>
</evidence>
<dbReference type="PANTHER" id="PTHR42748:SF11">
    <property type="entry name" value="NMRA-LIKE DOMAIN-CONTAINING PROTEIN"/>
    <property type="match status" value="1"/>
</dbReference>
<keyword evidence="5" id="KW-1185">Reference proteome</keyword>
<name>A0A8K0R5K6_9PLEO</name>
<evidence type="ECO:0000313" key="5">
    <source>
        <dbReference type="Proteomes" id="UP000813461"/>
    </source>
</evidence>
<evidence type="ECO:0000313" key="4">
    <source>
        <dbReference type="EMBL" id="KAH7087559.1"/>
    </source>
</evidence>
<accession>A0A8K0R5K6</accession>
<evidence type="ECO:0000256" key="2">
    <source>
        <dbReference type="ARBA" id="ARBA00022857"/>
    </source>
</evidence>
<comment type="caution">
    <text evidence="4">The sequence shown here is derived from an EMBL/GenBank/DDBJ whole genome shotgun (WGS) entry which is preliminary data.</text>
</comment>
<dbReference type="Pfam" id="PF05368">
    <property type="entry name" value="NmrA"/>
    <property type="match status" value="1"/>
</dbReference>
<dbReference type="GO" id="GO:0005634">
    <property type="term" value="C:nucleus"/>
    <property type="evidence" value="ECO:0007669"/>
    <property type="project" value="TreeGrafter"/>
</dbReference>
<gene>
    <name evidence="4" type="ORF">FB567DRAFT_469902</name>
</gene>
<dbReference type="InterPro" id="IPR036291">
    <property type="entry name" value="NAD(P)-bd_dom_sf"/>
</dbReference>
<organism evidence="4 5">
    <name type="scientific">Paraphoma chrysanthemicola</name>
    <dbReference type="NCBI Taxonomy" id="798071"/>
    <lineage>
        <taxon>Eukaryota</taxon>
        <taxon>Fungi</taxon>
        <taxon>Dikarya</taxon>
        <taxon>Ascomycota</taxon>
        <taxon>Pezizomycotina</taxon>
        <taxon>Dothideomycetes</taxon>
        <taxon>Pleosporomycetidae</taxon>
        <taxon>Pleosporales</taxon>
        <taxon>Pleosporineae</taxon>
        <taxon>Phaeosphaeriaceae</taxon>
        <taxon>Paraphoma</taxon>
    </lineage>
</organism>
<reference evidence="4" key="1">
    <citation type="journal article" date="2021" name="Nat. Commun.">
        <title>Genetic determinants of endophytism in the Arabidopsis root mycobiome.</title>
        <authorList>
            <person name="Mesny F."/>
            <person name="Miyauchi S."/>
            <person name="Thiergart T."/>
            <person name="Pickel B."/>
            <person name="Atanasova L."/>
            <person name="Karlsson M."/>
            <person name="Huettel B."/>
            <person name="Barry K.W."/>
            <person name="Haridas S."/>
            <person name="Chen C."/>
            <person name="Bauer D."/>
            <person name="Andreopoulos W."/>
            <person name="Pangilinan J."/>
            <person name="LaButti K."/>
            <person name="Riley R."/>
            <person name="Lipzen A."/>
            <person name="Clum A."/>
            <person name="Drula E."/>
            <person name="Henrissat B."/>
            <person name="Kohler A."/>
            <person name="Grigoriev I.V."/>
            <person name="Martin F.M."/>
            <person name="Hacquard S."/>
        </authorList>
    </citation>
    <scope>NUCLEOTIDE SEQUENCE</scope>
    <source>
        <strain evidence="4">MPI-SDFR-AT-0120</strain>
    </source>
</reference>
<sequence>MSKKTLAIFGATGQQGSSLTSHIHSSPTLTSTYSLRLISRTPASPVALALSDRYGPDNITLVHGDATILSSLLTALAGVDVVFAMNAPVFGPDRFNVEYSMGRNMCDAAITCGVSYFIFSTLPSVRDMSSGQFTAVTPFDAKAATEAYIRKRCEEDGVSMKCAFVSPGMFMQNFGAQGFLNPRRVGAGEYGGNEEEVWALQRPFPASNKMPYIDAVADVGKFVGAILAAPDKFAGVTMLASQGLYTQDEIVAAIVKTTGKKVVYQQVSVEEFAKIIEFLGGFAEIFVEGFQAQAMYGYYGLGTDEKVAWAAEQAETQGRLTTLEEYLEKNPVFLAREDDQRKGPDL</sequence>
<dbReference type="EMBL" id="JAGMVJ010000009">
    <property type="protein sequence ID" value="KAH7087559.1"/>
    <property type="molecule type" value="Genomic_DNA"/>
</dbReference>
<evidence type="ECO:0000256" key="1">
    <source>
        <dbReference type="ARBA" id="ARBA00006328"/>
    </source>
</evidence>
<comment type="similarity">
    <text evidence="1">Belongs to the NmrA-type oxidoreductase family.</text>
</comment>
<feature type="domain" description="NmrA-like" evidence="3">
    <location>
        <begin position="3"/>
        <end position="327"/>
    </location>
</feature>
<dbReference type="InterPro" id="IPR051164">
    <property type="entry name" value="NmrA-like_oxidored"/>
</dbReference>
<dbReference type="Proteomes" id="UP000813461">
    <property type="component" value="Unassembled WGS sequence"/>
</dbReference>
<keyword evidence="2" id="KW-0521">NADP</keyword>
<dbReference type="AlphaFoldDB" id="A0A8K0R5K6"/>
<protein>
    <submittedName>
        <fullName evidence="4">HSCARG dehydrogenase</fullName>
    </submittedName>
</protein>